<feature type="region of interest" description="Disordered" evidence="1">
    <location>
        <begin position="219"/>
        <end position="253"/>
    </location>
</feature>
<sequence>MRGLLCAVVLLLWVAYGGSAFIPTKESIRTSHTPYIAPYRRDKYRPGGWEPFRIAVNGDGMVDDIQNCDHHQGPSNVYWVFLKMWNPTYDFKICDQLGSLNVDDTPGFFRNTVYGAVRRIIDRLLVKRVSGKLRVMDEGDRVFYKTCKGLIPTTEDAESGIPNADVVIYLGLTSSTSPKTEVCRRDAKGRPTVVSIKLHPNDVRGRGEKYIERLEKEIERGIESDSTNTETMNTSSDEGSSGTEVMYKTMDSL</sequence>
<dbReference type="Gene3D" id="3.10.170.20">
    <property type="match status" value="1"/>
</dbReference>
<feature type="chain" id="PRO_5013027015" evidence="2">
    <location>
        <begin position="21"/>
        <end position="253"/>
    </location>
</feature>
<comment type="caution">
    <text evidence="3">The sequence shown here is derived from an EMBL/GenBank/DDBJ whole genome shotgun (WGS) entry which is preliminary data.</text>
</comment>
<evidence type="ECO:0000313" key="3">
    <source>
        <dbReference type="EMBL" id="ORC83986.1"/>
    </source>
</evidence>
<keyword evidence="4" id="KW-1185">Reference proteome</keyword>
<evidence type="ECO:0000256" key="1">
    <source>
        <dbReference type="SAM" id="MobiDB-lite"/>
    </source>
</evidence>
<name>A0A1X0NH10_9TRYP</name>
<dbReference type="SUPFAM" id="SSF55486">
    <property type="entry name" value="Metalloproteases ('zincins'), catalytic domain"/>
    <property type="match status" value="1"/>
</dbReference>
<reference evidence="3 4" key="1">
    <citation type="submission" date="2017-03" db="EMBL/GenBank/DDBJ databases">
        <title>An alternative strategy for trypanosome survival in the mammalian bloodstream revealed through genome and transcriptome analysis of the ubiquitous bovine parasite Trypanosoma (Megatrypanum) theileri.</title>
        <authorList>
            <person name="Kelly S."/>
            <person name="Ivens A."/>
            <person name="Mott A."/>
            <person name="O'Neill E."/>
            <person name="Emms D."/>
            <person name="Macleod O."/>
            <person name="Voorheis P."/>
            <person name="Matthews J."/>
            <person name="Matthews K."/>
            <person name="Carrington M."/>
        </authorList>
    </citation>
    <scope>NUCLEOTIDE SEQUENCE [LARGE SCALE GENOMIC DNA]</scope>
    <source>
        <strain evidence="3">Edinburgh</strain>
    </source>
</reference>
<dbReference type="AlphaFoldDB" id="A0A1X0NH10"/>
<gene>
    <name evidence="3" type="ORF">TM35_000521300</name>
</gene>
<dbReference type="RefSeq" id="XP_028878052.1">
    <property type="nucleotide sequence ID" value="XM_029030672.1"/>
</dbReference>
<feature type="compositionally biased region" description="Polar residues" evidence="1">
    <location>
        <begin position="224"/>
        <end position="243"/>
    </location>
</feature>
<evidence type="ECO:0000313" key="4">
    <source>
        <dbReference type="Proteomes" id="UP000192257"/>
    </source>
</evidence>
<accession>A0A1X0NH10</accession>
<dbReference type="VEuPathDB" id="TriTrypDB:TM35_000521300"/>
<organism evidence="3 4">
    <name type="scientific">Trypanosoma theileri</name>
    <dbReference type="NCBI Taxonomy" id="67003"/>
    <lineage>
        <taxon>Eukaryota</taxon>
        <taxon>Discoba</taxon>
        <taxon>Euglenozoa</taxon>
        <taxon>Kinetoplastea</taxon>
        <taxon>Metakinetoplastina</taxon>
        <taxon>Trypanosomatida</taxon>
        <taxon>Trypanosomatidae</taxon>
        <taxon>Trypanosoma</taxon>
    </lineage>
</organism>
<evidence type="ECO:0000256" key="2">
    <source>
        <dbReference type="SAM" id="SignalP"/>
    </source>
</evidence>
<dbReference type="Proteomes" id="UP000192257">
    <property type="component" value="Unassembled WGS sequence"/>
</dbReference>
<dbReference type="GeneID" id="39990452"/>
<proteinExistence type="predicted"/>
<protein>
    <submittedName>
        <fullName evidence="3">Uncharacterized protein</fullName>
    </submittedName>
</protein>
<dbReference type="OrthoDB" id="527990at2759"/>
<dbReference type="EMBL" id="NBCO01000052">
    <property type="protein sequence ID" value="ORC83986.1"/>
    <property type="molecule type" value="Genomic_DNA"/>
</dbReference>
<feature type="signal peptide" evidence="2">
    <location>
        <begin position="1"/>
        <end position="20"/>
    </location>
</feature>
<keyword evidence="2" id="KW-0732">Signal</keyword>